<comment type="similarity">
    <text evidence="1">Belongs to the universal stress protein A family.</text>
</comment>
<dbReference type="Pfam" id="PF00582">
    <property type="entry name" value="Usp"/>
    <property type="match status" value="1"/>
</dbReference>
<protein>
    <submittedName>
        <fullName evidence="3">UspA domain protein</fullName>
    </submittedName>
</protein>
<sequence>MYETILTPTDGSSGTSKTLQHATAIAEDNDATIHGLYVLDRRMYLAADDDAQDEVMESLQSDGEQALARLREQVQQAGVAVETALQEGIPHRGILTYAEEIDADLIVMGTHGRTGRDRLANLGSVTQRVIENADIPVFVVDIEN</sequence>
<evidence type="ECO:0000259" key="2">
    <source>
        <dbReference type="Pfam" id="PF00582"/>
    </source>
</evidence>
<proteinExistence type="inferred from homology"/>
<dbReference type="AlphaFoldDB" id="C7NS12"/>
<dbReference type="RefSeq" id="WP_012795496.1">
    <property type="nucleotide sequence ID" value="NC_013158.1"/>
</dbReference>
<evidence type="ECO:0000313" key="3">
    <source>
        <dbReference type="EMBL" id="ACV10619.1"/>
    </source>
</evidence>
<dbReference type="KEGG" id="hut:Huta_0432"/>
<feature type="domain" description="UspA" evidence="2">
    <location>
        <begin position="1"/>
        <end position="140"/>
    </location>
</feature>
<dbReference type="InterPro" id="IPR014729">
    <property type="entry name" value="Rossmann-like_a/b/a_fold"/>
</dbReference>
<dbReference type="OrthoDB" id="105697at2157"/>
<dbReference type="SUPFAM" id="SSF52402">
    <property type="entry name" value="Adenine nucleotide alpha hydrolases-like"/>
    <property type="match status" value="1"/>
</dbReference>
<dbReference type="InterPro" id="IPR006015">
    <property type="entry name" value="Universal_stress_UspA"/>
</dbReference>
<dbReference type="Proteomes" id="UP000002071">
    <property type="component" value="Chromosome"/>
</dbReference>
<dbReference type="HOGENOM" id="CLU_049301_11_0_2"/>
<name>C7NS12_HALUD</name>
<evidence type="ECO:0000313" key="4">
    <source>
        <dbReference type="Proteomes" id="UP000002071"/>
    </source>
</evidence>
<dbReference type="GeneID" id="8382699"/>
<dbReference type="EMBL" id="CP001687">
    <property type="protein sequence ID" value="ACV10619.1"/>
    <property type="molecule type" value="Genomic_DNA"/>
</dbReference>
<keyword evidence="4" id="KW-1185">Reference proteome</keyword>
<organism evidence="3 4">
    <name type="scientific">Halorhabdus utahensis (strain DSM 12940 / JCM 11049 / AX-2)</name>
    <dbReference type="NCBI Taxonomy" id="519442"/>
    <lineage>
        <taxon>Archaea</taxon>
        <taxon>Methanobacteriati</taxon>
        <taxon>Methanobacteriota</taxon>
        <taxon>Stenosarchaea group</taxon>
        <taxon>Halobacteria</taxon>
        <taxon>Halobacteriales</taxon>
        <taxon>Haloarculaceae</taxon>
        <taxon>Halorhabdus</taxon>
    </lineage>
</organism>
<dbReference type="eggNOG" id="arCOG02053">
    <property type="taxonomic scope" value="Archaea"/>
</dbReference>
<dbReference type="PANTHER" id="PTHR46268:SF6">
    <property type="entry name" value="UNIVERSAL STRESS PROTEIN UP12"/>
    <property type="match status" value="1"/>
</dbReference>
<dbReference type="PRINTS" id="PR01438">
    <property type="entry name" value="UNVRSLSTRESS"/>
</dbReference>
<evidence type="ECO:0000256" key="1">
    <source>
        <dbReference type="ARBA" id="ARBA00008791"/>
    </source>
</evidence>
<accession>C7NS12</accession>
<reference evidence="3 4" key="1">
    <citation type="journal article" date="2009" name="Stand. Genomic Sci.">
        <title>Complete genome sequence of Halorhabdus utahensis type strain (AX-2).</title>
        <authorList>
            <person name="Anderson I."/>
            <person name="Tindall B.J."/>
            <person name="Pomrenke H."/>
            <person name="Goker M."/>
            <person name="Lapidus A."/>
            <person name="Nolan M."/>
            <person name="Copeland A."/>
            <person name="Glavina Del Rio T."/>
            <person name="Chen F."/>
            <person name="Tice H."/>
            <person name="Cheng J.F."/>
            <person name="Lucas S."/>
            <person name="Chertkov O."/>
            <person name="Bruce D."/>
            <person name="Brettin T."/>
            <person name="Detter J.C."/>
            <person name="Han C."/>
            <person name="Goodwin L."/>
            <person name="Land M."/>
            <person name="Hauser L."/>
            <person name="Chang Y.J."/>
            <person name="Jeffries C.D."/>
            <person name="Pitluck S."/>
            <person name="Pati A."/>
            <person name="Mavromatis K."/>
            <person name="Ivanova N."/>
            <person name="Ovchinnikova G."/>
            <person name="Chen A."/>
            <person name="Palaniappan K."/>
            <person name="Chain P."/>
            <person name="Rohde M."/>
            <person name="Bristow J."/>
            <person name="Eisen J.A."/>
            <person name="Markowitz V."/>
            <person name="Hugenholtz P."/>
            <person name="Kyrpides N.C."/>
            <person name="Klenk H.P."/>
        </authorList>
    </citation>
    <scope>NUCLEOTIDE SEQUENCE [LARGE SCALE GENOMIC DNA]</scope>
    <source>
        <strain evidence="4">DSM 12940 / JCM 11049 / AX-2</strain>
    </source>
</reference>
<dbReference type="InterPro" id="IPR006016">
    <property type="entry name" value="UspA"/>
</dbReference>
<dbReference type="CDD" id="cd00293">
    <property type="entry name" value="USP-like"/>
    <property type="match status" value="1"/>
</dbReference>
<dbReference type="STRING" id="519442.Huta_0432"/>
<dbReference type="PANTHER" id="PTHR46268">
    <property type="entry name" value="STRESS RESPONSE PROTEIN NHAX"/>
    <property type="match status" value="1"/>
</dbReference>
<dbReference type="Gene3D" id="3.40.50.620">
    <property type="entry name" value="HUPs"/>
    <property type="match status" value="1"/>
</dbReference>
<gene>
    <name evidence="3" type="ordered locus">Huta_0432</name>
</gene>